<dbReference type="Proteomes" id="UP000594459">
    <property type="component" value="Chromosome"/>
</dbReference>
<protein>
    <recommendedName>
        <fullName evidence="4">PAS domain-containing protein</fullName>
    </recommendedName>
</protein>
<sequence length="693" mass="75441">MDRLGGYFGTHDEEELFDDYVDEGDADLDPPPSPVGQDERRMQVRAYNHWASLLGDLNYPNIDDLEPEKLDDFGPYSVLLGMVDGIEDPDVLFVGSELVEECGEAGAMGKLSDVPSRSVLSRITDHYMQILANQAAIGFEAEFVNERGVTVLYRGILLPYSSDNETIDYIYGVINWKEMADQQTADELLLQIGQALGDFDDDLADEEHHIETAETLTAVDADGWDDDEAESEEDDADVLELGSIAGAADASLSALPEPAFGAAEEVSDAAIKPHRGVDALGNPIGSLRDDEGYELSDEGEDDFDGGLKTAADYGLPDWDDEEDLENEDVDDVVDPLADEDVSSSLTSLVSRGERTKKAVDLSAMDDGPATPQEFVPEPPTITFSLPDPYEVADEIDEDFAASEVVESEAFELSDEISVETSGFDADGEDEDDAYELGFEAIAEDDDSEDEIFELEEVVEDSVEEIAEPVATVDAEVSEEIQDDEPVVVPEESPEGLYDCLAAARELAQAAQNTEDRSRKALYAAVGLAYDFSLETEADPEGFDELLSDNGLTVQDRAPMTPVVKLVFGAEYDKTRLTEYAAVLMHAHRIGVERGALAGFLHEAEGGLKGVVNAERRARKEEQGKPVEDTDGVRSTLAKKLRKIDPVDFDALPQGGPEFALVMVRRTPEGELVVLGEVPEDVPLVERAARKLLG</sequence>
<dbReference type="EMBL" id="CP064654">
    <property type="protein sequence ID" value="QPC98769.1"/>
    <property type="molecule type" value="Genomic_DNA"/>
</dbReference>
<dbReference type="RefSeq" id="WP_200981773.1">
    <property type="nucleotide sequence ID" value="NZ_CP064654.1"/>
</dbReference>
<gene>
    <name evidence="2" type="ORF">IRL76_13170</name>
</gene>
<organism evidence="2 3">
    <name type="scientific">Qipengyuania soli</name>
    <dbReference type="NCBI Taxonomy" id="2782568"/>
    <lineage>
        <taxon>Bacteria</taxon>
        <taxon>Pseudomonadati</taxon>
        <taxon>Pseudomonadota</taxon>
        <taxon>Alphaproteobacteria</taxon>
        <taxon>Sphingomonadales</taxon>
        <taxon>Erythrobacteraceae</taxon>
        <taxon>Qipengyuania</taxon>
    </lineage>
</organism>
<name>A0A7S8F415_9SPHN</name>
<feature type="compositionally biased region" description="Acidic residues" evidence="1">
    <location>
        <begin position="291"/>
        <end position="303"/>
    </location>
</feature>
<keyword evidence="3" id="KW-1185">Reference proteome</keyword>
<dbReference type="KEGG" id="qso:IRL76_13170"/>
<evidence type="ECO:0000313" key="2">
    <source>
        <dbReference type="EMBL" id="QPC98769.1"/>
    </source>
</evidence>
<dbReference type="AlphaFoldDB" id="A0A7S8F415"/>
<proteinExistence type="predicted"/>
<feature type="region of interest" description="Disordered" evidence="1">
    <location>
        <begin position="282"/>
        <end position="303"/>
    </location>
</feature>
<evidence type="ECO:0008006" key="4">
    <source>
        <dbReference type="Google" id="ProtNLM"/>
    </source>
</evidence>
<evidence type="ECO:0000256" key="1">
    <source>
        <dbReference type="SAM" id="MobiDB-lite"/>
    </source>
</evidence>
<evidence type="ECO:0000313" key="3">
    <source>
        <dbReference type="Proteomes" id="UP000594459"/>
    </source>
</evidence>
<reference evidence="2 3" key="1">
    <citation type="submission" date="2020-11" db="EMBL/GenBank/DDBJ databases">
        <title>The genome sequence of Erythrobacter sp. 6D36.</title>
        <authorList>
            <person name="Liu Y."/>
        </authorList>
    </citation>
    <scope>NUCLEOTIDE SEQUENCE [LARGE SCALE GENOMIC DNA]</scope>
    <source>
        <strain evidence="2 3">6D36</strain>
    </source>
</reference>
<accession>A0A7S8F415</accession>